<sequence length="301" mass="32754">MSLYTACAFPGTASGSSRTVLTFSKLARKRSSARSVVVHRVRAAGSASPDPGTSQPAGAKAASTAAPTQNLAHLWPSVSWGRYHIQVLFVDRTDTVRARLAAGLFERCAEWNGYGRALYPWTCGLTVGRPRDIHAISKLTALMRGASDLEILPRYFTRPAEAFEIEDLDRYDLVMALDSQILEEIRQMVVLEHPPGSDRDYYLQKVCLLTTFSHYESDAVLTRRGGFALLPAQLSFLLKTGAGGLKASKAVVDIASPDLASPDGAAQWEATVAALILSTASLVKYLIDAYPENMPHWDPVD</sequence>
<dbReference type="SUPFAM" id="SSF52788">
    <property type="entry name" value="Phosphotyrosine protein phosphatases I"/>
    <property type="match status" value="1"/>
</dbReference>
<comment type="caution">
    <text evidence="2">The sequence shown here is derived from an EMBL/GenBank/DDBJ whole genome shotgun (WGS) entry which is preliminary data.</text>
</comment>
<dbReference type="InterPro" id="IPR036196">
    <property type="entry name" value="Ptyr_pPase_sf"/>
</dbReference>
<protein>
    <submittedName>
        <fullName evidence="2">Uncharacterized protein</fullName>
    </submittedName>
</protein>
<accession>A0A8J4F816</accession>
<dbReference type="EMBL" id="BNCO01000060">
    <property type="protein sequence ID" value="GIL63805.1"/>
    <property type="molecule type" value="Genomic_DNA"/>
</dbReference>
<dbReference type="AlphaFoldDB" id="A0A8J4F816"/>
<dbReference type="Gene3D" id="3.40.50.2300">
    <property type="match status" value="1"/>
</dbReference>
<evidence type="ECO:0000313" key="3">
    <source>
        <dbReference type="Proteomes" id="UP000747399"/>
    </source>
</evidence>
<keyword evidence="3" id="KW-1185">Reference proteome</keyword>
<reference evidence="2" key="1">
    <citation type="journal article" date="2021" name="Proc. Natl. Acad. Sci. U.S.A.">
        <title>Three genomes in the algal genus Volvox reveal the fate of a haploid sex-determining region after a transition to homothallism.</title>
        <authorList>
            <person name="Yamamoto K."/>
            <person name="Hamaji T."/>
            <person name="Kawai-Toyooka H."/>
            <person name="Matsuzaki R."/>
            <person name="Takahashi F."/>
            <person name="Nishimura Y."/>
            <person name="Kawachi M."/>
            <person name="Noguchi H."/>
            <person name="Minakuchi Y."/>
            <person name="Umen J.G."/>
            <person name="Toyoda A."/>
            <person name="Nozaki H."/>
        </authorList>
    </citation>
    <scope>NUCLEOTIDE SEQUENCE</scope>
    <source>
        <strain evidence="2">NIES-3780</strain>
    </source>
</reference>
<organism evidence="2 3">
    <name type="scientific">Volvox africanus</name>
    <dbReference type="NCBI Taxonomy" id="51714"/>
    <lineage>
        <taxon>Eukaryota</taxon>
        <taxon>Viridiplantae</taxon>
        <taxon>Chlorophyta</taxon>
        <taxon>core chlorophytes</taxon>
        <taxon>Chlorophyceae</taxon>
        <taxon>CS clade</taxon>
        <taxon>Chlamydomonadales</taxon>
        <taxon>Volvocaceae</taxon>
        <taxon>Volvox</taxon>
    </lineage>
</organism>
<evidence type="ECO:0000256" key="1">
    <source>
        <dbReference type="SAM" id="MobiDB-lite"/>
    </source>
</evidence>
<dbReference type="Proteomes" id="UP000747399">
    <property type="component" value="Unassembled WGS sequence"/>
</dbReference>
<evidence type="ECO:0000313" key="2">
    <source>
        <dbReference type="EMBL" id="GIL63805.1"/>
    </source>
</evidence>
<feature type="compositionally biased region" description="Low complexity" evidence="1">
    <location>
        <begin position="43"/>
        <end position="63"/>
    </location>
</feature>
<feature type="region of interest" description="Disordered" evidence="1">
    <location>
        <begin position="42"/>
        <end position="63"/>
    </location>
</feature>
<gene>
    <name evidence="2" type="ORF">Vafri_17794</name>
</gene>
<name>A0A8J4F816_9CHLO</name>
<proteinExistence type="predicted"/>